<gene>
    <name evidence="2" type="ORF">EV702DRAFT_1049954</name>
</gene>
<evidence type="ECO:0000256" key="1">
    <source>
        <dbReference type="SAM" id="MobiDB-lite"/>
    </source>
</evidence>
<dbReference type="EMBL" id="JABBWD010000077">
    <property type="protein sequence ID" value="KAG1768781.1"/>
    <property type="molecule type" value="Genomic_DNA"/>
</dbReference>
<protein>
    <submittedName>
        <fullName evidence="2">Uncharacterized protein</fullName>
    </submittedName>
</protein>
<dbReference type="AlphaFoldDB" id="A0A9P7CXN7"/>
<feature type="region of interest" description="Disordered" evidence="1">
    <location>
        <begin position="543"/>
        <end position="572"/>
    </location>
</feature>
<feature type="region of interest" description="Disordered" evidence="1">
    <location>
        <begin position="599"/>
        <end position="619"/>
    </location>
</feature>
<feature type="region of interest" description="Disordered" evidence="1">
    <location>
        <begin position="723"/>
        <end position="834"/>
    </location>
</feature>
<feature type="region of interest" description="Disordered" evidence="1">
    <location>
        <begin position="1"/>
        <end position="20"/>
    </location>
</feature>
<feature type="compositionally biased region" description="Basic residues" evidence="1">
    <location>
        <begin position="915"/>
        <end position="926"/>
    </location>
</feature>
<reference evidence="2" key="1">
    <citation type="journal article" date="2020" name="New Phytol.">
        <title>Comparative genomics reveals dynamic genome evolution in host specialist ectomycorrhizal fungi.</title>
        <authorList>
            <person name="Lofgren L.A."/>
            <person name="Nguyen N.H."/>
            <person name="Vilgalys R."/>
            <person name="Ruytinx J."/>
            <person name="Liao H.L."/>
            <person name="Branco S."/>
            <person name="Kuo A."/>
            <person name="LaButti K."/>
            <person name="Lipzen A."/>
            <person name="Andreopoulos W."/>
            <person name="Pangilinan J."/>
            <person name="Riley R."/>
            <person name="Hundley H."/>
            <person name="Na H."/>
            <person name="Barry K."/>
            <person name="Grigoriev I.V."/>
            <person name="Stajich J.E."/>
            <person name="Kennedy P.G."/>
        </authorList>
    </citation>
    <scope>NUCLEOTIDE SEQUENCE</scope>
    <source>
        <strain evidence="2">DOB743</strain>
    </source>
</reference>
<proteinExistence type="predicted"/>
<accession>A0A9P7CXN7</accession>
<evidence type="ECO:0000313" key="2">
    <source>
        <dbReference type="EMBL" id="KAG1768781.1"/>
    </source>
</evidence>
<feature type="compositionally biased region" description="Polar residues" evidence="1">
    <location>
        <begin position="552"/>
        <end position="572"/>
    </location>
</feature>
<feature type="compositionally biased region" description="Polar residues" evidence="1">
    <location>
        <begin position="875"/>
        <end position="889"/>
    </location>
</feature>
<feature type="region of interest" description="Disordered" evidence="1">
    <location>
        <begin position="872"/>
        <end position="926"/>
    </location>
</feature>
<evidence type="ECO:0000313" key="3">
    <source>
        <dbReference type="Proteomes" id="UP000714275"/>
    </source>
</evidence>
<feature type="compositionally biased region" description="Polar residues" evidence="1">
    <location>
        <begin position="606"/>
        <end position="619"/>
    </location>
</feature>
<dbReference type="Proteomes" id="UP000714275">
    <property type="component" value="Unassembled WGS sequence"/>
</dbReference>
<dbReference type="OrthoDB" id="2682902at2759"/>
<name>A0A9P7CXN7_9AGAM</name>
<sequence>MLRRLSDYVKSTKPRPKPYQRTVPNVIERLCGEECSGCTSSKNLPKDQRESTRLQRRLKSLTPVALAHAVVVIQADIEWRRVRAIAAALHVDAVQKHSKFLDVTATSEADTYVNAVSEPFEAAYEALASCTTDELNDRKNCSIATYELEETSFVAADVEFDHFETISVTDTGMILSMAVPNTSRNLSSHATIMTSGTNHCAAQSELVTKWPHWNKAQQNRQKFRTDHDPTVHQIPVHITLIKSSTWPKRLHYAFFQAEQHCIAYLPVYHCRPLRVKHELNRAPVTEVCSKTYYALSQLDLNRSGINANSVKLIKLFRGRPRATLPPLLLFIREHTIIGFHLPESAASKLYYSSSKDDRTCNQMAHWQSCSGPASGIHQITEKVTNQATYCHISRPYRATALESTGVGQHQPLVSGITTPYVAAYYEHDGRNPILHEHARASSSQLQPSIVVPDNSHLQVPADSGYANLQSQSQVSTGNVFNQQPPTTNQSEYHGLSNIINNVPHGPTPTGTFLYPTPRDPSTGQAAFLYGRYNVSDIRPAHDVSAYSDHQPPCSQTLVGSSYNSLAQSEPPSTFQQAYNQYPQDGSSNLNVSQIASEEPAFPPTSLYPTPSNPSTSQVASAYGYRDSQPAAGTSSDQPPYLQGLAGGSYNSLAQSELPSSVASVFQQAYSRYLQGGSFNASLAQSTPQGPAFPPTSLYPTPSNPSTSQVASAYSYCNSQPAASTSNDQFPYLQDPADSSYNSLAQSEPPTSTFQQAHSQYLQGCSSNSNLTQSAPQGPAFPPTFLYPTPSNPSASQVTSAYGYHDSQPAAGTSYDQPPHLQDPAGGSYNRPIQSEPLSFTLSTSQQCVDEVLHDGSSNVAQNAPKVPTLLPTVLDPSTSQAAPTQSSWPALSAHSSDDQEQSLSFESQGGTTRMARSRQIHRKLEHSKRIISTSSQKYLSSASTPLVRSTSPLPIDDSLVINVKLEASRLMNMSLIWETLYPTKDKNTELADAALAGAITNRTNVDNAMTLEAWNLRAEGQGTLTRLKGTVKQIHKNCQGKSCARGAMAGAYNLSVQLLLKKMEDIIPSRKLDASALLSTRDFLDTNCSVNLHFSESGIMGNLYVFNLNNAPSNLGLEWSHQTGARTCLDSSQSDLQTFLPLLPPTLFLV</sequence>
<comment type="caution">
    <text evidence="2">The sequence shown here is derived from an EMBL/GenBank/DDBJ whole genome shotgun (WGS) entry which is preliminary data.</text>
</comment>
<feature type="compositionally biased region" description="Polar residues" evidence="1">
    <location>
        <begin position="736"/>
        <end position="775"/>
    </location>
</feature>
<feature type="region of interest" description="Disordered" evidence="1">
    <location>
        <begin position="681"/>
        <end position="704"/>
    </location>
</feature>
<keyword evidence="3" id="KW-1185">Reference proteome</keyword>
<organism evidence="2 3">
    <name type="scientific">Suillus placidus</name>
    <dbReference type="NCBI Taxonomy" id="48579"/>
    <lineage>
        <taxon>Eukaryota</taxon>
        <taxon>Fungi</taxon>
        <taxon>Dikarya</taxon>
        <taxon>Basidiomycota</taxon>
        <taxon>Agaricomycotina</taxon>
        <taxon>Agaricomycetes</taxon>
        <taxon>Agaricomycetidae</taxon>
        <taxon>Boletales</taxon>
        <taxon>Suillineae</taxon>
        <taxon>Suillaceae</taxon>
        <taxon>Suillus</taxon>
    </lineage>
</organism>
<feature type="compositionally biased region" description="Polar residues" evidence="1">
    <location>
        <begin position="901"/>
        <end position="911"/>
    </location>
</feature>